<keyword evidence="6" id="KW-0067">ATP-binding</keyword>
<dbReference type="InterPro" id="IPR042219">
    <property type="entry name" value="AAA_lid_11_sf"/>
</dbReference>
<comment type="subcellular location">
    <subcellularLocation>
        <location evidence="1">Cytoplasm</location>
        <location evidence="1">Cytoskeleton</location>
        <location evidence="1">Cilium axoneme</location>
    </subcellularLocation>
</comment>
<dbReference type="Pfam" id="PF12777">
    <property type="entry name" value="MT"/>
    <property type="match status" value="1"/>
</dbReference>
<dbReference type="Pfam" id="PF17857">
    <property type="entry name" value="AAA_lid_1"/>
    <property type="match status" value="1"/>
</dbReference>
<dbReference type="SUPFAM" id="SSF52540">
    <property type="entry name" value="P-loop containing nucleoside triphosphate hydrolases"/>
    <property type="match status" value="4"/>
</dbReference>
<keyword evidence="5" id="KW-0547">Nucleotide-binding</keyword>
<evidence type="ECO:0000256" key="9">
    <source>
        <dbReference type="ARBA" id="ARBA00023069"/>
    </source>
</evidence>
<dbReference type="Gene3D" id="1.10.472.130">
    <property type="match status" value="1"/>
</dbReference>
<dbReference type="InterPro" id="IPR041228">
    <property type="entry name" value="Dynein_C"/>
</dbReference>
<comment type="similarity">
    <text evidence="2">Belongs to the dynein heavy chain family.</text>
</comment>
<evidence type="ECO:0000256" key="3">
    <source>
        <dbReference type="ARBA" id="ARBA00022490"/>
    </source>
</evidence>
<feature type="non-terminal residue" evidence="15">
    <location>
        <position position="1"/>
    </location>
</feature>
<keyword evidence="10" id="KW-0505">Motor protein</keyword>
<dbReference type="PANTHER" id="PTHR22878:SF71">
    <property type="entry name" value="DYNEIN, AXONEMAL, HEAVY CHAIN 3"/>
    <property type="match status" value="1"/>
</dbReference>
<dbReference type="Gene3D" id="1.10.8.720">
    <property type="entry name" value="Region D6 of dynein motor"/>
    <property type="match status" value="1"/>
</dbReference>
<dbReference type="InterPro" id="IPR003593">
    <property type="entry name" value="AAA+_ATPase"/>
</dbReference>
<evidence type="ECO:0000256" key="7">
    <source>
        <dbReference type="ARBA" id="ARBA00023017"/>
    </source>
</evidence>
<evidence type="ECO:0000256" key="11">
    <source>
        <dbReference type="ARBA" id="ARBA00023212"/>
    </source>
</evidence>
<dbReference type="InterPro" id="IPR041589">
    <property type="entry name" value="DNAH3_AAA_lid_1"/>
</dbReference>
<feature type="domain" description="AAA+ ATPase" evidence="14">
    <location>
        <begin position="113"/>
        <end position="252"/>
    </location>
</feature>
<dbReference type="Pfam" id="PF12775">
    <property type="entry name" value="AAA_7"/>
    <property type="match status" value="1"/>
</dbReference>
<accession>A0ABV0YCC5</accession>
<reference evidence="15 16" key="1">
    <citation type="submission" date="2021-06" db="EMBL/GenBank/DDBJ databases">
        <authorList>
            <person name="Palmer J.M."/>
        </authorList>
    </citation>
    <scope>NUCLEOTIDE SEQUENCE [LARGE SCALE GENOMIC DNA]</scope>
    <source>
        <strain evidence="15 16">AS_MEX2019</strain>
        <tissue evidence="15">Muscle</tissue>
    </source>
</reference>
<dbReference type="Gene3D" id="1.20.58.1120">
    <property type="match status" value="1"/>
</dbReference>
<keyword evidence="9" id="KW-0969">Cilium</keyword>
<dbReference type="Gene3D" id="6.10.140.1060">
    <property type="match status" value="1"/>
</dbReference>
<dbReference type="PANTHER" id="PTHR22878">
    <property type="entry name" value="DYNEIN HEAVY CHAIN 6, AXONEMAL-LIKE-RELATED"/>
    <property type="match status" value="1"/>
</dbReference>
<dbReference type="InterPro" id="IPR041658">
    <property type="entry name" value="AAA_lid_11"/>
</dbReference>
<name>A0ABV0YCC5_9TELE</name>
<dbReference type="InterPro" id="IPR004273">
    <property type="entry name" value="Dynein_heavy_D6_P-loop"/>
</dbReference>
<dbReference type="CDD" id="cd00009">
    <property type="entry name" value="AAA"/>
    <property type="match status" value="1"/>
</dbReference>
<evidence type="ECO:0000256" key="5">
    <source>
        <dbReference type="ARBA" id="ARBA00022741"/>
    </source>
</evidence>
<dbReference type="Pfam" id="PF12774">
    <property type="entry name" value="AAA_6"/>
    <property type="match status" value="1"/>
</dbReference>
<organism evidence="15 16">
    <name type="scientific">Ameca splendens</name>
    <dbReference type="NCBI Taxonomy" id="208324"/>
    <lineage>
        <taxon>Eukaryota</taxon>
        <taxon>Metazoa</taxon>
        <taxon>Chordata</taxon>
        <taxon>Craniata</taxon>
        <taxon>Vertebrata</taxon>
        <taxon>Euteleostomi</taxon>
        <taxon>Actinopterygii</taxon>
        <taxon>Neopterygii</taxon>
        <taxon>Teleostei</taxon>
        <taxon>Neoteleostei</taxon>
        <taxon>Acanthomorphata</taxon>
        <taxon>Ovalentaria</taxon>
        <taxon>Atherinomorphae</taxon>
        <taxon>Cyprinodontiformes</taxon>
        <taxon>Goodeidae</taxon>
        <taxon>Ameca</taxon>
    </lineage>
</organism>
<evidence type="ECO:0000313" key="16">
    <source>
        <dbReference type="Proteomes" id="UP001469553"/>
    </source>
</evidence>
<dbReference type="EMBL" id="JAHRIP010029044">
    <property type="protein sequence ID" value="MEQ2291386.1"/>
    <property type="molecule type" value="Genomic_DNA"/>
</dbReference>
<dbReference type="Pfam" id="PF03028">
    <property type="entry name" value="Dynein_heavy"/>
    <property type="match status" value="1"/>
</dbReference>
<dbReference type="Gene3D" id="1.10.8.710">
    <property type="match status" value="1"/>
</dbReference>
<dbReference type="SMART" id="SM00382">
    <property type="entry name" value="AAA"/>
    <property type="match status" value="2"/>
</dbReference>
<evidence type="ECO:0000256" key="4">
    <source>
        <dbReference type="ARBA" id="ARBA00022701"/>
    </source>
</evidence>
<keyword evidence="7" id="KW-0243">Dynein</keyword>
<keyword evidence="3" id="KW-0963">Cytoplasm</keyword>
<proteinExistence type="inferred from homology"/>
<keyword evidence="12" id="KW-0966">Cell projection</keyword>
<evidence type="ECO:0000256" key="8">
    <source>
        <dbReference type="ARBA" id="ARBA00023054"/>
    </source>
</evidence>
<dbReference type="InterPro" id="IPR035699">
    <property type="entry name" value="AAA_6"/>
</dbReference>
<evidence type="ECO:0000256" key="13">
    <source>
        <dbReference type="SAM" id="Coils"/>
    </source>
</evidence>
<evidence type="ECO:0000256" key="6">
    <source>
        <dbReference type="ARBA" id="ARBA00022840"/>
    </source>
</evidence>
<evidence type="ECO:0000256" key="1">
    <source>
        <dbReference type="ARBA" id="ARBA00004430"/>
    </source>
</evidence>
<dbReference type="Gene3D" id="1.20.1270.280">
    <property type="match status" value="1"/>
</dbReference>
<dbReference type="InterPro" id="IPR024743">
    <property type="entry name" value="Dynein_HC_stalk"/>
</dbReference>
<keyword evidence="8 13" id="KW-0175">Coiled coil</keyword>
<dbReference type="Pfam" id="PF17852">
    <property type="entry name" value="Dynein_AAA_lid"/>
    <property type="match status" value="1"/>
</dbReference>
<protein>
    <submittedName>
        <fullName evidence="15">Dynein heavy chain 3, axonemal</fullName>
    </submittedName>
</protein>
<comment type="caution">
    <text evidence="15">The sequence shown here is derived from an EMBL/GenBank/DDBJ whole genome shotgun (WGS) entry which is preliminary data.</text>
</comment>
<sequence length="2806" mass="317861">AYVEKCNAQIADIVELVRGKLPGGARMTLGALTVIDVHARDVVAKLAKDSISSLNDFAWISQLRYFWEGGEVMVRMITTCRKYGYEYLGNSPRLVITPLTDRCYRTLMGALKLNLGGAPEGPAGTGKTETTKDLAKALAKQCVVFNCSDGLDYKAMSKFFKGLAQSGAWACFDEFNRIEVEVLSVVAQQVLCIQQAIAKNLKTFVFEGTELSLNPTCSVFITMNPGYAGRAELPDNLKALFRTVAMMVPDYGLIGEISLYSMGFIESRSLAQKIVATYRLCSEQLSSQYHYDYGMRAVKTVLTAAGNLKLKYPQENESVLLLRALMDVNMAKFLAQDVPLFQGIISDLFPGVVLPKPDYDLLFKALDDNIAKLNLQPVPWFIGKIIQIYEMMLVRHGFMIVGDPLGGKTSAYKVLAAALGDLCEEKLMEEFAVNYCIINPKAITMGQLYGCFDPVSHEWSDGVLASTFRNQSISTSEDRQWIIFDGPIDAVWIENMNTVLDDNKKLCLMSGEIIQMSPKMSLIFEPADLEQASPATVSRCGMIYMEPQQLGWSPLRDSYLNTLPKSLGVEHIELITDLFDWLVQPCLDFIDKECHFMVPTSPIHLAYSLMKLYTCLMDEVTASETNDAMNMSSEQITIWLQGLFLFALVWSLGGTITGDSRKKFDIFFRNMVTGMDDEHPRPKSIKLKKNNIFPERGTVYDYYFHKDGHGQWNSWTDSITKEENIIPAGTKVSDLIIPTIETARQQFFLRTYLAHEVPMLFVGPTGTGKSVINKSFLVKLPNEQYTPNCINFSARTSANQTQDIIMAKLDRRRKGVFGPPMGKKCVVFVDDLNMPAKEKYGAQPPIELLRQWLDHHHWYDKKDTSSLNIVDVLFISAMGPPGGGKNDITGRFTRHLNIISIDSFDDETLTKIFSSIVDWHFSNGFDASFFRLGKIMVQATMSVYKATIDSFLPTPSKSHYIFNLRDFSRVIRGVLLAPPTHMQDGEKLIRLWIHEIYRVFYDRLIDSADKEMFFTIVKEKTSNFFKMNLEKLLCHLSRDGTVIDENIRSLFFGDYAKPDSDTKAYDEITDLHSLQEVMEFYLEEYNSCSKAPMSLVMFKFAIEHISRICRVLRQDNGHLLLVGIGGSGRQSATKLGTFISDYVPFQIELTKNYSMLDWRDDLKRIMLKAGIERKSLVFLFNDSQITDEAMLEDIDMLLNTGDVPNIFAADERADIIDKAQGIARMEGKKIDATPLSVYNYFIDQVKANLHIVLAMSPIGDAFRNRLRMFPSLINCCTIDWFHGWPSDALEMVAHKFLEDVEMESDIRLEVVEMCKTFQTSVREMSQVYFSRLRRHNYVTPTSYLELILTFKNLLKVKRNEVNTARNRYIIGLQKLEFAASQVSVMQQELTALQPELIQTSAETDKMVVKIEAETVEADAKKDIVSTDEKVANKAAAAAKAIKDECEGDLAEALPALNAALAALDTLKPADITVVKSMQNPPGPIKLVMESICVMMGIKPERKPDPSGSGKMIEDFWGPSKKLLADLKFLENLKTYDKDNIPVPFIKKIREKFIDHPDFQPSVIKNVSSACEGLCKWVRAMEVYERVNRIVAPKKERLKLAENELAVQMDMLAVKRAELKKVEDRLQSLNDELAAMIDKKKDLEDNIELCSQKLIRAEKLIGGLGGEKDRWIEAARQLGMRYTSLTGDILLSSGTVSYLGAFTVDYRKNCQEQWHKLCQEKKIPCSENFTLTSTLGNQVAIRAWQIAGLPVDSFSTDNSIIVFNSRRWPLMIDPQGQANKWVKNMEKANKLAVIKQSDGNYVRILENCIQFGKPVLMEHVGEELDPVLEPVLLKQTFKQQGVVYMKVGENIVEYSPDFLFYMTTVLRNPHYLPEVAVKVCLLNFMITPQGLQDQLLGLVAAKEKPELEEKKNQLILESAANIKQLKEIEDQILEVLSSSKGNILEDETALKILSSSKILSEEISEKQQVASITEKEIDNTRMGYRPVAEHSAILFFCISEMANIEPMYQYSLTWFLSLYQHSISESPKSNAVSERINNIVEHFTLCIYNNVCRSLFEKDKLLFSLLLTVGILQGKGQVDDEVWRFLLTGGIALDNPLPNPASEWLSDKSWSEIVMASKLPNLNKFFSHVRENIPKWKHLYDSAKPHEDQLPDQWDRLAGLNRMVIIRCFRPDKLVPAVQNFIEQNMGQAYIEPPTFDLAGSYKDSNCCSPLIFVLSPGSDPTAVLLKFADDLEMRGSKIQTISLGQGQGPIAAQMIDKAIKEGTWVVLQNCHLATSWMPTLERICEEVITPENTHPNFRLWLTSYPSDKFPVSILQNGLKMTNEPPKGIRANMLRSYLSHPISDPEFFGSSKKQTIWQKLLFGLTFFHALVQERRNFGPLGWNIPYEFNESDLRISIRQIQMFLDEYDEVPLEALTYLTGECNYGGRVTDDKDRRLLLSLLSTFYSWELIEQDCYHLCEGDVYYVPAHGPYQSYVNYIRSLPICADPCVFGLHSNADITKDNQETNQLLEGILLTLPRQSGGGAKSPQEVVEELSEDILSKLGADFDIQVVMDKYPVMYEESMNTVLRQEVIRFNRLTEVVRDSLVNICKALKGQIVMSSELENVFNSMLVGKVPAMWAAKSYPSLKPLGSYVTDLLSRLQVLQNWIDDGPPSVFWLSGFYFTQSFLTGVSQNFARKHTIPIDYIGFEFEVTKEETHMEEKPKDGAYVRGLFLEGAHWDRQNMVIGESLPKILFDSLPIIKLKPGEMDKFQHENIYLCPVYKTSARRGTLSTTGHSTNYVLSIELPSDKPQKHWINRGVACLCQLDD</sequence>
<dbReference type="InterPro" id="IPR043160">
    <property type="entry name" value="Dynein_C_barrel"/>
</dbReference>
<dbReference type="Pfam" id="PF12781">
    <property type="entry name" value="AAA_9"/>
    <property type="match status" value="1"/>
</dbReference>
<dbReference type="InterPro" id="IPR026983">
    <property type="entry name" value="DHC"/>
</dbReference>
<dbReference type="InterPro" id="IPR035706">
    <property type="entry name" value="AAA_9"/>
</dbReference>
<feature type="coiled-coil region" evidence="13">
    <location>
        <begin position="1611"/>
        <end position="1659"/>
    </location>
</feature>
<dbReference type="Gene3D" id="1.20.920.20">
    <property type="match status" value="1"/>
</dbReference>
<dbReference type="InterPro" id="IPR024317">
    <property type="entry name" value="Dynein_heavy_chain_D4_dom"/>
</dbReference>
<keyword evidence="4" id="KW-0493">Microtubule</keyword>
<evidence type="ECO:0000256" key="2">
    <source>
        <dbReference type="ARBA" id="ARBA00008887"/>
    </source>
</evidence>
<dbReference type="InterPro" id="IPR043157">
    <property type="entry name" value="Dynein_AAA1S"/>
</dbReference>
<gene>
    <name evidence="15" type="primary">DNAH3_1</name>
    <name evidence="15" type="ORF">AMECASPLE_012933</name>
</gene>
<evidence type="ECO:0000313" key="15">
    <source>
        <dbReference type="EMBL" id="MEQ2291386.1"/>
    </source>
</evidence>
<dbReference type="Gene3D" id="1.20.920.30">
    <property type="match status" value="1"/>
</dbReference>
<evidence type="ECO:0000259" key="14">
    <source>
        <dbReference type="SMART" id="SM00382"/>
    </source>
</evidence>
<feature type="domain" description="AAA+ ATPase" evidence="14">
    <location>
        <begin position="755"/>
        <end position="902"/>
    </location>
</feature>
<keyword evidence="11" id="KW-0206">Cytoskeleton</keyword>
<dbReference type="Pfam" id="PF18199">
    <property type="entry name" value="Dynein_C"/>
    <property type="match status" value="1"/>
</dbReference>
<dbReference type="InterPro" id="IPR027417">
    <property type="entry name" value="P-loop_NTPase"/>
</dbReference>
<evidence type="ECO:0000256" key="12">
    <source>
        <dbReference type="ARBA" id="ARBA00023273"/>
    </source>
</evidence>
<dbReference type="Pfam" id="PF12780">
    <property type="entry name" value="AAA_8"/>
    <property type="match status" value="1"/>
</dbReference>
<keyword evidence="16" id="KW-1185">Reference proteome</keyword>
<evidence type="ECO:0000256" key="10">
    <source>
        <dbReference type="ARBA" id="ARBA00023175"/>
    </source>
</evidence>
<dbReference type="Pfam" id="PF18198">
    <property type="entry name" value="AAA_lid_11"/>
    <property type="match status" value="1"/>
</dbReference>
<dbReference type="Gene3D" id="3.10.490.20">
    <property type="match status" value="1"/>
</dbReference>
<dbReference type="Gene3D" id="1.10.8.1220">
    <property type="match status" value="1"/>
</dbReference>
<dbReference type="InterPro" id="IPR041466">
    <property type="entry name" value="Dynein_AAA5_ext"/>
</dbReference>
<dbReference type="Proteomes" id="UP001469553">
    <property type="component" value="Unassembled WGS sequence"/>
</dbReference>
<dbReference type="Gene3D" id="3.40.50.300">
    <property type="entry name" value="P-loop containing nucleotide triphosphate hydrolases"/>
    <property type="match status" value="5"/>
</dbReference>